<evidence type="ECO:0000313" key="1">
    <source>
        <dbReference type="EMBL" id="MFD2933825.1"/>
    </source>
</evidence>
<comment type="caution">
    <text evidence="1">The sequence shown here is derived from an EMBL/GenBank/DDBJ whole genome shotgun (WGS) entry which is preliminary data.</text>
</comment>
<keyword evidence="2" id="KW-1185">Reference proteome</keyword>
<gene>
    <name evidence="1" type="ORF">ACFS25_08540</name>
</gene>
<protein>
    <submittedName>
        <fullName evidence="1">Uncharacterized protein</fullName>
    </submittedName>
</protein>
<accession>A0ABW6AEM0</accession>
<sequence length="71" mass="7973">MNILSAGGYRIVEQVGRCFYVPGFVVENDQILIFGGHWIGRFRSSVPVKRQWQVMFGKSVGKDDVRAQQGG</sequence>
<reference evidence="2" key="1">
    <citation type="journal article" date="2019" name="Int. J. Syst. Evol. Microbiol.">
        <title>The Global Catalogue of Microorganisms (GCM) 10K type strain sequencing project: providing services to taxonomists for standard genome sequencing and annotation.</title>
        <authorList>
            <consortium name="The Broad Institute Genomics Platform"/>
            <consortium name="The Broad Institute Genome Sequencing Center for Infectious Disease"/>
            <person name="Wu L."/>
            <person name="Ma J."/>
        </authorList>
    </citation>
    <scope>NUCLEOTIDE SEQUENCE [LARGE SCALE GENOMIC DNA]</scope>
    <source>
        <strain evidence="2">KCTC 52490</strain>
    </source>
</reference>
<name>A0ABW6AEM0_9BACT</name>
<proteinExistence type="predicted"/>
<evidence type="ECO:0000313" key="2">
    <source>
        <dbReference type="Proteomes" id="UP001597512"/>
    </source>
</evidence>
<dbReference type="EMBL" id="JBHUOM010000002">
    <property type="protein sequence ID" value="MFD2933825.1"/>
    <property type="molecule type" value="Genomic_DNA"/>
</dbReference>
<dbReference type="Proteomes" id="UP001597512">
    <property type="component" value="Unassembled WGS sequence"/>
</dbReference>
<dbReference type="RefSeq" id="WP_381498654.1">
    <property type="nucleotide sequence ID" value="NZ_JBHUOM010000002.1"/>
</dbReference>
<organism evidence="1 2">
    <name type="scientific">Spirosoma flavum</name>
    <dbReference type="NCBI Taxonomy" id="2048557"/>
    <lineage>
        <taxon>Bacteria</taxon>
        <taxon>Pseudomonadati</taxon>
        <taxon>Bacteroidota</taxon>
        <taxon>Cytophagia</taxon>
        <taxon>Cytophagales</taxon>
        <taxon>Cytophagaceae</taxon>
        <taxon>Spirosoma</taxon>
    </lineage>
</organism>